<keyword evidence="5" id="KW-0472">Membrane</keyword>
<dbReference type="CDD" id="cd00096">
    <property type="entry name" value="Ig"/>
    <property type="match status" value="2"/>
</dbReference>
<keyword evidence="1 6" id="KW-0732">Signal</keyword>
<feature type="transmembrane region" description="Helical" evidence="5">
    <location>
        <begin position="505"/>
        <end position="527"/>
    </location>
</feature>
<protein>
    <submittedName>
        <fullName evidence="8">Carcinoembryonic antigen-related cell adhesion molecule 5-like</fullName>
    </submittedName>
</protein>
<keyword evidence="5" id="KW-1133">Transmembrane helix</keyword>
<keyword evidence="3" id="KW-0325">Glycoprotein</keyword>
<feature type="signal peptide" evidence="6">
    <location>
        <begin position="1"/>
        <end position="19"/>
    </location>
</feature>
<dbReference type="PANTHER" id="PTHR44337:SF17">
    <property type="entry name" value="CARCINOEMBRYONIC ANTIGEN-RELATED CELL ADHESION MOLECULE 5 ISOFORM X1"/>
    <property type="match status" value="1"/>
</dbReference>
<dbReference type="Pfam" id="PF07679">
    <property type="entry name" value="I-set"/>
    <property type="match status" value="2"/>
</dbReference>
<dbReference type="PANTHER" id="PTHR44337">
    <property type="entry name" value="CARCINOEMBRYONIC ANTIGEN-RELATED CELL ADHESION MOLECULE 8"/>
    <property type="match status" value="1"/>
</dbReference>
<feature type="domain" description="Ig-like" evidence="7">
    <location>
        <begin position="318"/>
        <end position="395"/>
    </location>
</feature>
<dbReference type="InterPro" id="IPR052598">
    <property type="entry name" value="IgSF_CEA-related"/>
</dbReference>
<sequence>MDLKSFVVLFFLIGCGVEGNILPSGPVDVVLGRNVTLQTVVGNLGTDFIVITWSYSDGHDLDPIATATPTGMKNVNDRYVGRVTINVTNGYLTLSALRAEDSGDYSISIIPQSFTPLTGEIKVRVLEPVSDVLIKSSVPEAVELNDTVTLTCSAKGSFLKFTWINGSVPLKVDGRRITAKEEELKSVLTIYNVLRSDLIGPIFCSAANKLETEKSAPFNLTVHYGPDEVKISPSKPAQYIRAHSDFNLTCSAVSSPAPSFLWFYNEEQVKTEGRILSLNIIEKLGYGKKEGQYTCSASNDKTKRSVRSAPVTFGIMEPISGAKLVGPTSVLIAGNSSANLSCSAESGAVKTRAWLKNGKPLSAGGRVTFSGDMSSVAVAPVQKEDNGKYTCQLINPVNTEQAVFNMVVHYGPETPVVEGRDAVEVEDLVTLVCSALSSPPANYTWKFNGTLTKEQSNTFTIDRAVYSDSGTYTCEASNAITGKKSASTHTLSVKEELVEGLSDGAIAGIVIGVLVALAAAIAVVFYCRQKVPVESPY</sequence>
<feature type="chain" id="PRO_5034236359" evidence="6">
    <location>
        <begin position="20"/>
        <end position="537"/>
    </location>
</feature>
<name>A0A8C5HR40_GOUWI</name>
<accession>A0A8C5HR40</accession>
<dbReference type="InterPro" id="IPR013098">
    <property type="entry name" value="Ig_I-set"/>
</dbReference>
<evidence type="ECO:0000256" key="2">
    <source>
        <dbReference type="ARBA" id="ARBA00023157"/>
    </source>
</evidence>
<dbReference type="Pfam" id="PF07686">
    <property type="entry name" value="V-set"/>
    <property type="match status" value="1"/>
</dbReference>
<reference evidence="8" key="1">
    <citation type="submission" date="2025-08" db="UniProtKB">
        <authorList>
            <consortium name="Ensembl"/>
        </authorList>
    </citation>
    <scope>IDENTIFICATION</scope>
</reference>
<dbReference type="Pfam" id="PF13895">
    <property type="entry name" value="Ig_2"/>
    <property type="match status" value="2"/>
</dbReference>
<evidence type="ECO:0000313" key="9">
    <source>
        <dbReference type="Proteomes" id="UP000694680"/>
    </source>
</evidence>
<evidence type="ECO:0000313" key="8">
    <source>
        <dbReference type="Ensembl" id="ENSGWIP00000049430.1"/>
    </source>
</evidence>
<dbReference type="InterPro" id="IPR007110">
    <property type="entry name" value="Ig-like_dom"/>
</dbReference>
<evidence type="ECO:0000256" key="4">
    <source>
        <dbReference type="ARBA" id="ARBA00023319"/>
    </source>
</evidence>
<keyword evidence="2" id="KW-1015">Disulfide bond</keyword>
<dbReference type="SMART" id="SM00409">
    <property type="entry name" value="IG"/>
    <property type="match status" value="5"/>
</dbReference>
<dbReference type="InterPro" id="IPR003599">
    <property type="entry name" value="Ig_sub"/>
</dbReference>
<dbReference type="SMART" id="SM00408">
    <property type="entry name" value="IGc2"/>
    <property type="match status" value="3"/>
</dbReference>
<dbReference type="PROSITE" id="PS51257">
    <property type="entry name" value="PROKAR_LIPOPROTEIN"/>
    <property type="match status" value="1"/>
</dbReference>
<evidence type="ECO:0000256" key="6">
    <source>
        <dbReference type="SAM" id="SignalP"/>
    </source>
</evidence>
<dbReference type="SUPFAM" id="SSF48726">
    <property type="entry name" value="Immunoglobulin"/>
    <property type="match status" value="4"/>
</dbReference>
<reference evidence="8" key="2">
    <citation type="submission" date="2025-09" db="UniProtKB">
        <authorList>
            <consortium name="Ensembl"/>
        </authorList>
    </citation>
    <scope>IDENTIFICATION</scope>
</reference>
<feature type="domain" description="Ig-like" evidence="7">
    <location>
        <begin position="396"/>
        <end position="492"/>
    </location>
</feature>
<dbReference type="Proteomes" id="UP000694680">
    <property type="component" value="Unassembled WGS sequence"/>
</dbReference>
<dbReference type="AlphaFoldDB" id="A0A8C5HR40"/>
<dbReference type="InterPro" id="IPR013106">
    <property type="entry name" value="Ig_V-set"/>
</dbReference>
<keyword evidence="9" id="KW-1185">Reference proteome</keyword>
<feature type="domain" description="Ig-like" evidence="7">
    <location>
        <begin position="128"/>
        <end position="221"/>
    </location>
</feature>
<dbReference type="PROSITE" id="PS50835">
    <property type="entry name" value="IG_LIKE"/>
    <property type="match status" value="4"/>
</dbReference>
<evidence type="ECO:0000256" key="5">
    <source>
        <dbReference type="SAM" id="Phobius"/>
    </source>
</evidence>
<dbReference type="Ensembl" id="ENSGWIT00000053424.1">
    <property type="protein sequence ID" value="ENSGWIP00000049430.1"/>
    <property type="gene ID" value="ENSGWIG00000024101.1"/>
</dbReference>
<dbReference type="Gene3D" id="2.60.40.10">
    <property type="entry name" value="Immunoglobulins"/>
    <property type="match status" value="5"/>
</dbReference>
<keyword evidence="4" id="KW-0393">Immunoglobulin domain</keyword>
<gene>
    <name evidence="8" type="primary">si:ch211-264f5.6</name>
</gene>
<feature type="domain" description="Ig-like" evidence="7">
    <location>
        <begin position="226"/>
        <end position="312"/>
    </location>
</feature>
<evidence type="ECO:0000256" key="3">
    <source>
        <dbReference type="ARBA" id="ARBA00023180"/>
    </source>
</evidence>
<dbReference type="InterPro" id="IPR003598">
    <property type="entry name" value="Ig_sub2"/>
</dbReference>
<dbReference type="InterPro" id="IPR013783">
    <property type="entry name" value="Ig-like_fold"/>
</dbReference>
<organism evidence="8 9">
    <name type="scientific">Gouania willdenowi</name>
    <name type="common">Blunt-snouted clingfish</name>
    <name type="synonym">Lepadogaster willdenowi</name>
    <dbReference type="NCBI Taxonomy" id="441366"/>
    <lineage>
        <taxon>Eukaryota</taxon>
        <taxon>Metazoa</taxon>
        <taxon>Chordata</taxon>
        <taxon>Craniata</taxon>
        <taxon>Vertebrata</taxon>
        <taxon>Euteleostomi</taxon>
        <taxon>Actinopterygii</taxon>
        <taxon>Neopterygii</taxon>
        <taxon>Teleostei</taxon>
        <taxon>Neoteleostei</taxon>
        <taxon>Acanthomorphata</taxon>
        <taxon>Ovalentaria</taxon>
        <taxon>Blenniimorphae</taxon>
        <taxon>Blenniiformes</taxon>
        <taxon>Gobiesocoidei</taxon>
        <taxon>Gobiesocidae</taxon>
        <taxon>Gobiesocinae</taxon>
        <taxon>Gouania</taxon>
    </lineage>
</organism>
<dbReference type="OrthoDB" id="6353782at2759"/>
<evidence type="ECO:0000259" key="7">
    <source>
        <dbReference type="PROSITE" id="PS50835"/>
    </source>
</evidence>
<proteinExistence type="predicted"/>
<evidence type="ECO:0000256" key="1">
    <source>
        <dbReference type="ARBA" id="ARBA00022729"/>
    </source>
</evidence>
<keyword evidence="5" id="KW-0812">Transmembrane</keyword>
<dbReference type="InterPro" id="IPR036179">
    <property type="entry name" value="Ig-like_dom_sf"/>
</dbReference>